<dbReference type="VEuPathDB" id="VectorBase:ISCW006677"/>
<dbReference type="Proteomes" id="UP000001555">
    <property type="component" value="Unassembled WGS sequence"/>
</dbReference>
<dbReference type="EMBL" id="DS768824">
    <property type="protein sequence ID" value="EEC09007.1"/>
    <property type="molecule type" value="Genomic_DNA"/>
</dbReference>
<reference evidence="2 4" key="1">
    <citation type="submission" date="2008-03" db="EMBL/GenBank/DDBJ databases">
        <title>Annotation of Ixodes scapularis.</title>
        <authorList>
            <consortium name="Ixodes scapularis Genome Project Consortium"/>
            <person name="Caler E."/>
            <person name="Hannick L.I."/>
            <person name="Bidwell S."/>
            <person name="Joardar V."/>
            <person name="Thiagarajan M."/>
            <person name="Amedeo P."/>
            <person name="Galinsky K.J."/>
            <person name="Schobel S."/>
            <person name="Inman J."/>
            <person name="Hostetler J."/>
            <person name="Miller J."/>
            <person name="Hammond M."/>
            <person name="Megy K."/>
            <person name="Lawson D."/>
            <person name="Kodira C."/>
            <person name="Sutton G."/>
            <person name="Meyer J."/>
            <person name="Hill C.A."/>
            <person name="Birren B."/>
            <person name="Nene V."/>
            <person name="Collins F."/>
            <person name="Alarcon-Chaidez F."/>
            <person name="Wikel S."/>
            <person name="Strausberg R."/>
        </authorList>
    </citation>
    <scope>NUCLEOTIDE SEQUENCE [LARGE SCALE GENOMIC DNA]</scope>
    <source>
        <strain evidence="4">Wikel</strain>
        <strain evidence="2">Wikel colony</strain>
    </source>
</reference>
<keyword evidence="1" id="KW-0472">Membrane</keyword>
<protein>
    <submittedName>
        <fullName evidence="2 3">Uncharacterized protein</fullName>
    </submittedName>
</protein>
<keyword evidence="1" id="KW-0812">Transmembrane</keyword>
<organism>
    <name type="scientific">Ixodes scapularis</name>
    <name type="common">Black-legged tick</name>
    <name type="synonym">Deer tick</name>
    <dbReference type="NCBI Taxonomy" id="6945"/>
    <lineage>
        <taxon>Eukaryota</taxon>
        <taxon>Metazoa</taxon>
        <taxon>Ecdysozoa</taxon>
        <taxon>Arthropoda</taxon>
        <taxon>Chelicerata</taxon>
        <taxon>Arachnida</taxon>
        <taxon>Acari</taxon>
        <taxon>Parasitiformes</taxon>
        <taxon>Ixodida</taxon>
        <taxon>Ixodoidea</taxon>
        <taxon>Ixodidae</taxon>
        <taxon>Ixodinae</taxon>
        <taxon>Ixodes</taxon>
    </lineage>
</organism>
<dbReference type="EMBL" id="ABJB010539332">
    <property type="status" value="NOT_ANNOTATED_CDS"/>
    <property type="molecule type" value="Genomic_DNA"/>
</dbReference>
<dbReference type="OrthoDB" id="6494702at2759"/>
<evidence type="ECO:0000313" key="2">
    <source>
        <dbReference type="EMBL" id="EEC09007.1"/>
    </source>
</evidence>
<name>B7PQY5_IXOSC</name>
<evidence type="ECO:0000256" key="1">
    <source>
        <dbReference type="SAM" id="Phobius"/>
    </source>
</evidence>
<dbReference type="InParanoid" id="B7PQY5"/>
<dbReference type="EnsemblMetazoa" id="ISCW006677-RA">
    <property type="protein sequence ID" value="ISCW006677-PA"/>
    <property type="gene ID" value="ISCW006677"/>
</dbReference>
<keyword evidence="1" id="KW-1133">Transmembrane helix</keyword>
<keyword evidence="4" id="KW-1185">Reference proteome</keyword>
<dbReference type="AlphaFoldDB" id="B7PQY5"/>
<accession>B7PQY5</accession>
<evidence type="ECO:0000313" key="3">
    <source>
        <dbReference type="EnsemblMetazoa" id="ISCW006677-PA"/>
    </source>
</evidence>
<dbReference type="VEuPathDB" id="VectorBase:ISCP_015760"/>
<proteinExistence type="predicted"/>
<sequence>MCLTDEFTLLRPFTGVLIFLFCVLGCLAGLPFCTRSGYHLSLLVDRFAVQVRPAEHKIA</sequence>
<dbReference type="PaxDb" id="6945-B7PQY5"/>
<evidence type="ECO:0000313" key="4">
    <source>
        <dbReference type="Proteomes" id="UP000001555"/>
    </source>
</evidence>
<gene>
    <name evidence="2" type="ORF">IscW_ISCW006677</name>
</gene>
<feature type="transmembrane region" description="Helical" evidence="1">
    <location>
        <begin position="12"/>
        <end position="33"/>
    </location>
</feature>
<dbReference type="HOGENOM" id="CLU_2963334_0_0_1"/>
<reference evidence="3" key="2">
    <citation type="submission" date="2020-05" db="UniProtKB">
        <authorList>
            <consortium name="EnsemblMetazoa"/>
        </authorList>
    </citation>
    <scope>IDENTIFICATION</scope>
    <source>
        <strain evidence="3">wikel</strain>
    </source>
</reference>